<proteinExistence type="predicted"/>
<keyword evidence="2" id="KW-1003">Cell membrane</keyword>
<dbReference type="Proteomes" id="UP001057498">
    <property type="component" value="Chromosome"/>
</dbReference>
<sequence>MTADPTGPAGAPPPAPDAWTGQRERSNLATLRLMRWIATTLGRPVARLVLWPIALYFLCFGGTAARASRDYLARVLGRPPTWVERYRHIHHFAATVLDRVYFLQGCLCGIDVTLRGGDDFDEALLDGQGMLLIGAHVGSFEALRAIGHQRSGLKVAMVMYEDNARRINETLQALVPNGGLHVIALGRLEAMLQLRQWLDDGGVAGMLADRTLPGASARSHLHRLPFLGRPAAFSDGPFRLAALLRRRVMFMTGLYHGGGRYELRFVPLADFRRRGAGPAAQDAAVQAALQHYVALLEGLCRESPYNWFNFFDFWAAAEEVPQVAPPPAAP</sequence>
<dbReference type="CDD" id="cd07984">
    <property type="entry name" value="LPLAT_LABLAT-like"/>
    <property type="match status" value="1"/>
</dbReference>
<evidence type="ECO:0000256" key="4">
    <source>
        <dbReference type="ARBA" id="ARBA00022679"/>
    </source>
</evidence>
<dbReference type="InterPro" id="IPR004960">
    <property type="entry name" value="LipA_acyltrans"/>
</dbReference>
<dbReference type="PANTHER" id="PTHR30606:SF9">
    <property type="entry name" value="LIPID A BIOSYNTHESIS LAUROYLTRANSFERASE"/>
    <property type="match status" value="1"/>
</dbReference>
<dbReference type="PIRSF" id="PIRSF028561">
    <property type="entry name" value="Ac_Trasf"/>
    <property type="match status" value="1"/>
</dbReference>
<dbReference type="Pfam" id="PF03279">
    <property type="entry name" value="Lip_A_acyltrans"/>
    <property type="match status" value="1"/>
</dbReference>
<evidence type="ECO:0000256" key="1">
    <source>
        <dbReference type="ARBA" id="ARBA00004533"/>
    </source>
</evidence>
<reference evidence="8" key="1">
    <citation type="submission" date="2022-04" db="EMBL/GenBank/DDBJ databases">
        <title>Whole genome sequence of Sphaerotilus sp. FB-5.</title>
        <authorList>
            <person name="Takeda M."/>
            <person name="Narihara S."/>
            <person name="Akimoto M."/>
            <person name="Akimoto R."/>
            <person name="Nishiyashiki S."/>
            <person name="Murakami T."/>
        </authorList>
    </citation>
    <scope>NUCLEOTIDE SEQUENCE</scope>
    <source>
        <strain evidence="8">FB-5</strain>
    </source>
</reference>
<keyword evidence="3" id="KW-0997">Cell inner membrane</keyword>
<evidence type="ECO:0000256" key="5">
    <source>
        <dbReference type="ARBA" id="ARBA00023136"/>
    </source>
</evidence>
<dbReference type="PANTHER" id="PTHR30606">
    <property type="entry name" value="LIPID A BIOSYNTHESIS LAUROYL ACYLTRANSFERASE"/>
    <property type="match status" value="1"/>
</dbReference>
<comment type="subcellular location">
    <subcellularLocation>
        <location evidence="1">Cell inner membrane</location>
    </subcellularLocation>
</comment>
<evidence type="ECO:0000256" key="6">
    <source>
        <dbReference type="ARBA" id="ARBA00023315"/>
    </source>
</evidence>
<accession>A0ABN6PQK5</accession>
<feature type="region of interest" description="Disordered" evidence="7">
    <location>
        <begin position="1"/>
        <end position="21"/>
    </location>
</feature>
<keyword evidence="5" id="KW-0472">Membrane</keyword>
<dbReference type="GO" id="GO:0016746">
    <property type="term" value="F:acyltransferase activity"/>
    <property type="evidence" value="ECO:0007669"/>
    <property type="project" value="UniProtKB-KW"/>
</dbReference>
<dbReference type="RefSeq" id="WP_251970663.1">
    <property type="nucleotide sequence ID" value="NZ_AP025730.1"/>
</dbReference>
<evidence type="ECO:0000313" key="8">
    <source>
        <dbReference type="EMBL" id="BDI07476.1"/>
    </source>
</evidence>
<dbReference type="InterPro" id="IPR014548">
    <property type="entry name" value="Ac_Trasf"/>
</dbReference>
<name>A0ABN6PQK5_9BURK</name>
<keyword evidence="9" id="KW-1185">Reference proteome</keyword>
<gene>
    <name evidence="8" type="ORF">CATMQ487_44460</name>
</gene>
<protein>
    <submittedName>
        <fullName evidence="8">Acyltransferase</fullName>
    </submittedName>
</protein>
<keyword evidence="6 8" id="KW-0012">Acyltransferase</keyword>
<keyword evidence="4" id="KW-0808">Transferase</keyword>
<dbReference type="EMBL" id="AP025730">
    <property type="protein sequence ID" value="BDI07476.1"/>
    <property type="molecule type" value="Genomic_DNA"/>
</dbReference>
<evidence type="ECO:0000313" key="9">
    <source>
        <dbReference type="Proteomes" id="UP001057498"/>
    </source>
</evidence>
<evidence type="ECO:0000256" key="7">
    <source>
        <dbReference type="SAM" id="MobiDB-lite"/>
    </source>
</evidence>
<organism evidence="8 9">
    <name type="scientific">Sphaerotilus microaerophilus</name>
    <dbReference type="NCBI Taxonomy" id="2914710"/>
    <lineage>
        <taxon>Bacteria</taxon>
        <taxon>Pseudomonadati</taxon>
        <taxon>Pseudomonadota</taxon>
        <taxon>Betaproteobacteria</taxon>
        <taxon>Burkholderiales</taxon>
        <taxon>Sphaerotilaceae</taxon>
        <taxon>Sphaerotilus</taxon>
    </lineage>
</organism>
<evidence type="ECO:0000256" key="3">
    <source>
        <dbReference type="ARBA" id="ARBA00022519"/>
    </source>
</evidence>
<evidence type="ECO:0000256" key="2">
    <source>
        <dbReference type="ARBA" id="ARBA00022475"/>
    </source>
</evidence>